<dbReference type="InterPro" id="IPR036315">
    <property type="entry name" value="BRCA2_hlx_sf"/>
</dbReference>
<dbReference type="CDD" id="cd04493">
    <property type="entry name" value="BRCA2DBD_OB1"/>
    <property type="match status" value="1"/>
</dbReference>
<evidence type="ECO:0000313" key="5">
    <source>
        <dbReference type="Proteomes" id="UP000027265"/>
    </source>
</evidence>
<feature type="region of interest" description="Disordered" evidence="2">
    <location>
        <begin position="248"/>
        <end position="304"/>
    </location>
</feature>
<proteinExistence type="predicted"/>
<feature type="region of interest" description="Disordered" evidence="2">
    <location>
        <begin position="379"/>
        <end position="407"/>
    </location>
</feature>
<dbReference type="GO" id="GO:0000724">
    <property type="term" value="P:double-strand break repair via homologous recombination"/>
    <property type="evidence" value="ECO:0007669"/>
    <property type="project" value="InterPro"/>
</dbReference>
<dbReference type="AlphaFoldDB" id="A0A067Q8E0"/>
<dbReference type="PANTHER" id="PTHR11289">
    <property type="entry name" value="BREAST CANCER TYPE 2 SUSCEPTIBILITY PROTEIN BRCA2"/>
    <property type="match status" value="1"/>
</dbReference>
<sequence>MDSHDESPPRKKQRMSSPMYDSDDIDLDVLDALEAKDSQELLLSQGLKDKNKPHALSGEDFFGGPSIQNVSITPHFPSFTSASSFARPDHQHHSPIDNQDPLLSTTSGFTSAARFSIADISADSSTFPSSSPDVQPDFFIESIPASGVGFKSARLAAQSSASASQAKESDLPASIGFSSAKFADPSVSTALPGFASAAKGKEDAFKISEDALRKAMEMRKAWDAAEEERIRKEEAEAKAKEMENVQPFELPPIPTSSVPQSAQTPQRPALRAVENSFSPAQAPDTPTPFARAGGLGTGRAGQGFAGKAKQFKSPLFSAPKKVYYPPSGGGGAGAGYVASPLNPYPHRTPAKGLAHPLASTPITAPAVLSAAVPSLGVTPRRGAGGRVNPPATPKFTTPFKTGLKPGDPGRVLFEKEREGLKGGASLMGGMVAKGDKGKGKQREKYEFFNLNPPPNRQTLASSGLVPQSYTPADLDSYGISYEELSQITPTLALYYSFHTPSSTPLDPSEPLSAFNLSGPKEAWNEMVEKGCGLVTREWADNAWGLVLWKLAGMVCLDPMRGGQEGGGRWCWGEVMRQLYYRYERELNHGHRPPLRLITTQDAPASLPMVLCVSNITYSKGGVSPDGVPMESKMELEVTDGWYRLRAKVDAPLARAIRKGIIRIGRKIGVTGARLVSERKDGIEILEAYDSCHLSLCGNSSHLAPWHAKLGFQKHPFVATLGSLTADGGVVSMMNVVVVKAYPTAFVEFIEDEDGKKRREGPRSEKEETAVADKWKKRRDAEEAKLRQQLEKKLNYLEGCADRCERRAGSRFCPSEDDIPPDSIEDLYDELEDSTESAAIIGRVSPNEAGWLARFIRQKCGQRREKAADEFEQELKDLCPLREVRNFRVIVVQDAQTCRKPALRKAQLTVWDVLSLRFSEGGKPGSFEEGQRFMVTNVIPSQQGAWMANEADSEVYLSTRRDSKWTKLS</sequence>
<feature type="region of interest" description="Disordered" evidence="2">
    <location>
        <begin position="1"/>
        <end position="23"/>
    </location>
</feature>
<evidence type="ECO:0000256" key="1">
    <source>
        <dbReference type="SAM" id="Coils"/>
    </source>
</evidence>
<feature type="coiled-coil region" evidence="1">
    <location>
        <begin position="771"/>
        <end position="806"/>
    </location>
</feature>
<dbReference type="EMBL" id="KL197710">
    <property type="protein sequence ID" value="KDQ63249.1"/>
    <property type="molecule type" value="Genomic_DNA"/>
</dbReference>
<protein>
    <recommendedName>
        <fullName evidence="3">BRCA2 OB1 domain-containing protein</fullName>
    </recommendedName>
</protein>
<keyword evidence="1" id="KW-0175">Coiled coil</keyword>
<dbReference type="InParanoid" id="A0A067Q8E0"/>
<feature type="compositionally biased region" description="Gly residues" evidence="2">
    <location>
        <begin position="293"/>
        <end position="304"/>
    </location>
</feature>
<gene>
    <name evidence="4" type="ORF">JAAARDRAFT_75716</name>
</gene>
<dbReference type="InterPro" id="IPR015187">
    <property type="entry name" value="BRCA2_OB_1"/>
</dbReference>
<dbReference type="GO" id="GO:0006355">
    <property type="term" value="P:regulation of DNA-templated transcription"/>
    <property type="evidence" value="ECO:0007669"/>
    <property type="project" value="TreeGrafter"/>
</dbReference>
<feature type="compositionally biased region" description="Polar residues" evidence="2">
    <location>
        <begin position="255"/>
        <end position="266"/>
    </location>
</feature>
<dbReference type="InterPro" id="IPR012340">
    <property type="entry name" value="NA-bd_OB-fold"/>
</dbReference>
<evidence type="ECO:0000259" key="3">
    <source>
        <dbReference type="Pfam" id="PF09103"/>
    </source>
</evidence>
<organism evidence="4 5">
    <name type="scientific">Jaapia argillacea MUCL 33604</name>
    <dbReference type="NCBI Taxonomy" id="933084"/>
    <lineage>
        <taxon>Eukaryota</taxon>
        <taxon>Fungi</taxon>
        <taxon>Dikarya</taxon>
        <taxon>Basidiomycota</taxon>
        <taxon>Agaricomycotina</taxon>
        <taxon>Agaricomycetes</taxon>
        <taxon>Agaricomycetidae</taxon>
        <taxon>Jaapiales</taxon>
        <taxon>Jaapiaceae</taxon>
        <taxon>Jaapia</taxon>
    </lineage>
</organism>
<keyword evidence="5" id="KW-1185">Reference proteome</keyword>
<reference evidence="5" key="1">
    <citation type="journal article" date="2014" name="Proc. Natl. Acad. Sci. U.S.A.">
        <title>Extensive sampling of basidiomycete genomes demonstrates inadequacy of the white-rot/brown-rot paradigm for wood decay fungi.</title>
        <authorList>
            <person name="Riley R."/>
            <person name="Salamov A.A."/>
            <person name="Brown D.W."/>
            <person name="Nagy L.G."/>
            <person name="Floudas D."/>
            <person name="Held B.W."/>
            <person name="Levasseur A."/>
            <person name="Lombard V."/>
            <person name="Morin E."/>
            <person name="Otillar R."/>
            <person name="Lindquist E.A."/>
            <person name="Sun H."/>
            <person name="LaButti K.M."/>
            <person name="Schmutz J."/>
            <person name="Jabbour D."/>
            <person name="Luo H."/>
            <person name="Baker S.E."/>
            <person name="Pisabarro A.G."/>
            <person name="Walton J.D."/>
            <person name="Blanchette R.A."/>
            <person name="Henrissat B."/>
            <person name="Martin F."/>
            <person name="Cullen D."/>
            <person name="Hibbett D.S."/>
            <person name="Grigoriev I.V."/>
        </authorList>
    </citation>
    <scope>NUCLEOTIDE SEQUENCE [LARGE SCALE GENOMIC DNA]</scope>
    <source>
        <strain evidence="5">MUCL 33604</strain>
    </source>
</reference>
<dbReference type="Pfam" id="PF09103">
    <property type="entry name" value="BRCA-2_OB1"/>
    <property type="match status" value="1"/>
</dbReference>
<dbReference type="HOGENOM" id="CLU_013527_0_0_1"/>
<name>A0A067Q8E0_9AGAM</name>
<dbReference type="OrthoDB" id="21095at2759"/>
<dbReference type="SUPFAM" id="SSF81872">
    <property type="entry name" value="BRCA2 helical domain"/>
    <property type="match status" value="1"/>
</dbReference>
<evidence type="ECO:0000313" key="4">
    <source>
        <dbReference type="EMBL" id="KDQ63249.1"/>
    </source>
</evidence>
<feature type="region of interest" description="Disordered" evidence="2">
    <location>
        <begin position="81"/>
        <end position="103"/>
    </location>
</feature>
<accession>A0A067Q8E0</accession>
<feature type="domain" description="BRCA2 OB1" evidence="3">
    <location>
        <begin position="592"/>
        <end position="713"/>
    </location>
</feature>
<dbReference type="SUPFAM" id="SSF50249">
    <property type="entry name" value="Nucleic acid-binding proteins"/>
    <property type="match status" value="2"/>
</dbReference>
<dbReference type="InterPro" id="IPR015525">
    <property type="entry name" value="BRCA2"/>
</dbReference>
<evidence type="ECO:0000256" key="2">
    <source>
        <dbReference type="SAM" id="MobiDB-lite"/>
    </source>
</evidence>
<dbReference type="STRING" id="933084.A0A067Q8E0"/>
<dbReference type="Proteomes" id="UP000027265">
    <property type="component" value="Unassembled WGS sequence"/>
</dbReference>
<dbReference type="Gene3D" id="2.40.50.140">
    <property type="entry name" value="Nucleic acid-binding proteins"/>
    <property type="match status" value="3"/>
</dbReference>
<dbReference type="PANTHER" id="PTHR11289:SF0">
    <property type="entry name" value="BREAST CANCER TYPE 2 SUSCEPTIBILITY PROTEIN"/>
    <property type="match status" value="1"/>
</dbReference>